<accession>A0A3B0U0T1</accession>
<proteinExistence type="predicted"/>
<dbReference type="AlphaFoldDB" id="A0A3B0U0T1"/>
<reference evidence="1" key="1">
    <citation type="submission" date="2018-06" db="EMBL/GenBank/DDBJ databases">
        <authorList>
            <person name="Zhirakovskaya E."/>
        </authorList>
    </citation>
    <scope>NUCLEOTIDE SEQUENCE</scope>
</reference>
<protein>
    <submittedName>
        <fullName evidence="1">Uncharacterized protein</fullName>
    </submittedName>
</protein>
<name>A0A3B0U0T1_9ZZZZ</name>
<gene>
    <name evidence="1" type="ORF">MNBD_ALPHA09-32</name>
</gene>
<dbReference type="EMBL" id="UOEM01000110">
    <property type="protein sequence ID" value="VAW18009.1"/>
    <property type="molecule type" value="Genomic_DNA"/>
</dbReference>
<evidence type="ECO:0000313" key="1">
    <source>
        <dbReference type="EMBL" id="VAW18009.1"/>
    </source>
</evidence>
<organism evidence="1">
    <name type="scientific">hydrothermal vent metagenome</name>
    <dbReference type="NCBI Taxonomy" id="652676"/>
    <lineage>
        <taxon>unclassified sequences</taxon>
        <taxon>metagenomes</taxon>
        <taxon>ecological metagenomes</taxon>
    </lineage>
</organism>
<sequence length="70" mass="8089">MKQHTLLKYPPNPSDPIVLIIEYLIEETQIKSQMASSLLRLARLAYIEDETAQKPVSDHADRTRLKRRAS</sequence>